<proteinExistence type="predicted"/>
<evidence type="ECO:0000313" key="2">
    <source>
        <dbReference type="Proteomes" id="UP001054945"/>
    </source>
</evidence>
<comment type="caution">
    <text evidence="1">The sequence shown here is derived from an EMBL/GenBank/DDBJ whole genome shotgun (WGS) entry which is preliminary data.</text>
</comment>
<feature type="non-terminal residue" evidence="1">
    <location>
        <position position="17"/>
    </location>
</feature>
<reference evidence="1 2" key="1">
    <citation type="submission" date="2021-06" db="EMBL/GenBank/DDBJ databases">
        <title>Caerostris extrusa draft genome.</title>
        <authorList>
            <person name="Kono N."/>
            <person name="Arakawa K."/>
        </authorList>
    </citation>
    <scope>NUCLEOTIDE SEQUENCE [LARGE SCALE GENOMIC DNA]</scope>
</reference>
<dbReference type="Proteomes" id="UP001054945">
    <property type="component" value="Unassembled WGS sequence"/>
</dbReference>
<evidence type="ECO:0000313" key="1">
    <source>
        <dbReference type="EMBL" id="GIY69362.1"/>
    </source>
</evidence>
<dbReference type="AlphaFoldDB" id="A0AAV4VGD5"/>
<keyword evidence="2" id="KW-1185">Reference proteome</keyword>
<organism evidence="1 2">
    <name type="scientific">Caerostris extrusa</name>
    <name type="common">Bark spider</name>
    <name type="synonym">Caerostris bankana</name>
    <dbReference type="NCBI Taxonomy" id="172846"/>
    <lineage>
        <taxon>Eukaryota</taxon>
        <taxon>Metazoa</taxon>
        <taxon>Ecdysozoa</taxon>
        <taxon>Arthropoda</taxon>
        <taxon>Chelicerata</taxon>
        <taxon>Arachnida</taxon>
        <taxon>Araneae</taxon>
        <taxon>Araneomorphae</taxon>
        <taxon>Entelegynae</taxon>
        <taxon>Araneoidea</taxon>
        <taxon>Araneidae</taxon>
        <taxon>Caerostris</taxon>
    </lineage>
</organism>
<sequence length="17" mass="1701">MGGPGQRLSLPSADMPS</sequence>
<protein>
    <submittedName>
        <fullName evidence="1">Uncharacterized protein</fullName>
    </submittedName>
</protein>
<dbReference type="EMBL" id="BPLR01014525">
    <property type="protein sequence ID" value="GIY69362.1"/>
    <property type="molecule type" value="Genomic_DNA"/>
</dbReference>
<name>A0AAV4VGD5_CAEEX</name>
<accession>A0AAV4VGD5</accession>
<gene>
    <name evidence="1" type="ORF">CEXT_767781</name>
</gene>